<name>A0ABX1MT69_9RHOO</name>
<protein>
    <submittedName>
        <fullName evidence="2">Uncharacterized protein</fullName>
    </submittedName>
</protein>
<evidence type="ECO:0000256" key="1">
    <source>
        <dbReference type="SAM" id="Phobius"/>
    </source>
</evidence>
<keyword evidence="1" id="KW-0472">Membrane</keyword>
<evidence type="ECO:0000313" key="3">
    <source>
        <dbReference type="Proteomes" id="UP000652074"/>
    </source>
</evidence>
<accession>A0ABX1MT69</accession>
<dbReference type="EMBL" id="WTVR01000068">
    <property type="protein sequence ID" value="NMF91172.1"/>
    <property type="molecule type" value="Genomic_DNA"/>
</dbReference>
<reference evidence="2 3" key="1">
    <citation type="submission" date="2019-12" db="EMBL/GenBank/DDBJ databases">
        <title>Comparative genomics gives insights into the taxonomy of the Azoarcus-Aromatoleum group and reveals separate origins of nif in the plant-associated Azoarcus and non-plant-associated Aromatoleum sub-groups.</title>
        <authorList>
            <person name="Lafos M."/>
            <person name="Maluk M."/>
            <person name="Batista M."/>
            <person name="Junghare M."/>
            <person name="Carmona M."/>
            <person name="Faoro H."/>
            <person name="Cruz L.M."/>
            <person name="Battistoni F."/>
            <person name="De Souza E."/>
            <person name="Pedrosa F."/>
            <person name="Chen W.-M."/>
            <person name="Poole P.S."/>
            <person name="Dixon R.A."/>
            <person name="James E.K."/>
        </authorList>
    </citation>
    <scope>NUCLEOTIDE SEQUENCE [LARGE SCALE GENOMIC DNA]</scope>
    <source>
        <strain evidence="2 3">ToN1</strain>
    </source>
</reference>
<organism evidence="2 3">
    <name type="scientific">Aromatoleum petrolei</name>
    <dbReference type="NCBI Taxonomy" id="76116"/>
    <lineage>
        <taxon>Bacteria</taxon>
        <taxon>Pseudomonadati</taxon>
        <taxon>Pseudomonadota</taxon>
        <taxon>Betaproteobacteria</taxon>
        <taxon>Rhodocyclales</taxon>
        <taxon>Rhodocyclaceae</taxon>
        <taxon>Aromatoleum</taxon>
    </lineage>
</organism>
<comment type="caution">
    <text evidence="2">The sequence shown here is derived from an EMBL/GenBank/DDBJ whole genome shotgun (WGS) entry which is preliminary data.</text>
</comment>
<dbReference type="RefSeq" id="WP_169208482.1">
    <property type="nucleotide sequence ID" value="NZ_CP059560.1"/>
</dbReference>
<evidence type="ECO:0000313" key="2">
    <source>
        <dbReference type="EMBL" id="NMF91172.1"/>
    </source>
</evidence>
<sequence length="57" mass="6639">MQTTMDREREQDLELRLRAYERLADQPYWPGAMTALDYCLALALTVALVIGFYIWGV</sequence>
<keyword evidence="1" id="KW-0812">Transmembrane</keyword>
<keyword evidence="3" id="KW-1185">Reference proteome</keyword>
<feature type="transmembrane region" description="Helical" evidence="1">
    <location>
        <begin position="35"/>
        <end position="55"/>
    </location>
</feature>
<proteinExistence type="predicted"/>
<keyword evidence="1" id="KW-1133">Transmembrane helix</keyword>
<gene>
    <name evidence="2" type="ORF">GPA26_22165</name>
</gene>
<dbReference type="Proteomes" id="UP000652074">
    <property type="component" value="Unassembled WGS sequence"/>
</dbReference>